<gene>
    <name evidence="3" type="ORF">BSL78_25455</name>
</gene>
<reference evidence="3 4" key="1">
    <citation type="journal article" date="2017" name="PLoS Biol.">
        <title>The sea cucumber genome provides insights into morphological evolution and visceral regeneration.</title>
        <authorList>
            <person name="Zhang X."/>
            <person name="Sun L."/>
            <person name="Yuan J."/>
            <person name="Sun Y."/>
            <person name="Gao Y."/>
            <person name="Zhang L."/>
            <person name="Li S."/>
            <person name="Dai H."/>
            <person name="Hamel J.F."/>
            <person name="Liu C."/>
            <person name="Yu Y."/>
            <person name="Liu S."/>
            <person name="Lin W."/>
            <person name="Guo K."/>
            <person name="Jin S."/>
            <person name="Xu P."/>
            <person name="Storey K.B."/>
            <person name="Huan P."/>
            <person name="Zhang T."/>
            <person name="Zhou Y."/>
            <person name="Zhang J."/>
            <person name="Lin C."/>
            <person name="Li X."/>
            <person name="Xing L."/>
            <person name="Huo D."/>
            <person name="Sun M."/>
            <person name="Wang L."/>
            <person name="Mercier A."/>
            <person name="Li F."/>
            <person name="Yang H."/>
            <person name="Xiang J."/>
        </authorList>
    </citation>
    <scope>NUCLEOTIDE SEQUENCE [LARGE SCALE GENOMIC DNA]</scope>
    <source>
        <strain evidence="3">Shaxun</strain>
        <tissue evidence="3">Muscle</tissue>
    </source>
</reference>
<dbReference type="InterPro" id="IPR001875">
    <property type="entry name" value="DED_dom"/>
</dbReference>
<dbReference type="GO" id="GO:0042981">
    <property type="term" value="P:regulation of apoptotic process"/>
    <property type="evidence" value="ECO:0007669"/>
    <property type="project" value="InterPro"/>
</dbReference>
<feature type="non-terminal residue" evidence="3">
    <location>
        <position position="308"/>
    </location>
</feature>
<dbReference type="PROSITE" id="PS50168">
    <property type="entry name" value="DED"/>
    <property type="match status" value="2"/>
</dbReference>
<keyword evidence="4" id="KW-1185">Reference proteome</keyword>
<accession>A0A2G8JPL1</accession>
<protein>
    <submittedName>
        <fullName evidence="3">Putative caspase-8-like</fullName>
    </submittedName>
</protein>
<dbReference type="Pfam" id="PF01335">
    <property type="entry name" value="DED"/>
    <property type="match status" value="1"/>
</dbReference>
<sequence length="308" mass="34021">MAGTRDIEADAKISEDYAMLLFTLGSQMGRKDVRMLKFLCFEFMKDKSFLEKKDLSAKDIFIEMSRNGFLSSQNVGLLSQISYLIGKKVLQKKVLEPKGIPAWRDGSISYISNFRLLLFKLYQDTRKEDLVKMVEFCSLRGNLLAADKQQVEDALDLFTKLINIGEIAEEDISYLKPLIDIVGSKKMTQAVDTYAETYLPKADKQTEEKDKKDDSIGGLNPQFSALRVTDTSLASSSATFNSVGQGNSLRKDKGSTQALLRPADLSASLSNNTSCSTAYKDDLKLSALAQGACGGSESKDSKDLDSKT</sequence>
<evidence type="ECO:0000259" key="2">
    <source>
        <dbReference type="PROSITE" id="PS50168"/>
    </source>
</evidence>
<dbReference type="EMBL" id="MRZV01001464">
    <property type="protein sequence ID" value="PIK37706.1"/>
    <property type="molecule type" value="Genomic_DNA"/>
</dbReference>
<evidence type="ECO:0000313" key="4">
    <source>
        <dbReference type="Proteomes" id="UP000230750"/>
    </source>
</evidence>
<comment type="caution">
    <text evidence="3">The sequence shown here is derived from an EMBL/GenBank/DDBJ whole genome shotgun (WGS) entry which is preliminary data.</text>
</comment>
<dbReference type="AlphaFoldDB" id="A0A2G8JPL1"/>
<proteinExistence type="predicted"/>
<name>A0A2G8JPL1_STIJA</name>
<keyword evidence="1" id="KW-0053">Apoptosis</keyword>
<organism evidence="3 4">
    <name type="scientific">Stichopus japonicus</name>
    <name type="common">Sea cucumber</name>
    <dbReference type="NCBI Taxonomy" id="307972"/>
    <lineage>
        <taxon>Eukaryota</taxon>
        <taxon>Metazoa</taxon>
        <taxon>Echinodermata</taxon>
        <taxon>Eleutherozoa</taxon>
        <taxon>Echinozoa</taxon>
        <taxon>Holothuroidea</taxon>
        <taxon>Aspidochirotacea</taxon>
        <taxon>Aspidochirotida</taxon>
        <taxon>Stichopodidae</taxon>
        <taxon>Apostichopus</taxon>
    </lineage>
</organism>
<dbReference type="PANTHER" id="PTHR48169">
    <property type="entry name" value="DED DOMAIN-CONTAINING PROTEIN"/>
    <property type="match status" value="1"/>
</dbReference>
<feature type="domain" description="DED" evidence="2">
    <location>
        <begin position="16"/>
        <end position="96"/>
    </location>
</feature>
<dbReference type="PANTHER" id="PTHR48169:SF7">
    <property type="entry name" value="CASPASE 10"/>
    <property type="match status" value="1"/>
</dbReference>
<dbReference type="InterPro" id="IPR011029">
    <property type="entry name" value="DEATH-like_dom_sf"/>
</dbReference>
<dbReference type="Gene3D" id="1.10.533.10">
    <property type="entry name" value="Death Domain, Fas"/>
    <property type="match status" value="2"/>
</dbReference>
<dbReference type="Proteomes" id="UP000230750">
    <property type="component" value="Unassembled WGS sequence"/>
</dbReference>
<evidence type="ECO:0000313" key="3">
    <source>
        <dbReference type="EMBL" id="PIK37706.1"/>
    </source>
</evidence>
<evidence type="ECO:0000256" key="1">
    <source>
        <dbReference type="ARBA" id="ARBA00022703"/>
    </source>
</evidence>
<dbReference type="GO" id="GO:0006915">
    <property type="term" value="P:apoptotic process"/>
    <property type="evidence" value="ECO:0007669"/>
    <property type="project" value="UniProtKB-KW"/>
</dbReference>
<feature type="domain" description="DED" evidence="2">
    <location>
        <begin position="113"/>
        <end position="193"/>
    </location>
</feature>
<dbReference type="SUPFAM" id="SSF47986">
    <property type="entry name" value="DEATH domain"/>
    <property type="match status" value="2"/>
</dbReference>